<accession>A0A4P9ZKE4</accession>
<evidence type="ECO:0000313" key="10">
    <source>
        <dbReference type="Proteomes" id="UP000268162"/>
    </source>
</evidence>
<dbReference type="AlphaFoldDB" id="A0A4P9ZKE4"/>
<proteinExistence type="predicted"/>
<feature type="transmembrane region" description="Helical" evidence="7">
    <location>
        <begin position="156"/>
        <end position="175"/>
    </location>
</feature>
<feature type="transmembrane region" description="Helical" evidence="7">
    <location>
        <begin position="89"/>
        <end position="114"/>
    </location>
</feature>
<keyword evidence="5 7" id="KW-0472">Membrane</keyword>
<dbReference type="GO" id="GO:0022857">
    <property type="term" value="F:transmembrane transporter activity"/>
    <property type="evidence" value="ECO:0007669"/>
    <property type="project" value="InterPro"/>
</dbReference>
<gene>
    <name evidence="9" type="ORF">BJ085DRAFT_22757</name>
</gene>
<evidence type="ECO:0000313" key="9">
    <source>
        <dbReference type="EMBL" id="RKP33518.1"/>
    </source>
</evidence>
<dbReference type="Gene3D" id="1.20.1720.10">
    <property type="entry name" value="Multidrug resistance protein D"/>
    <property type="match status" value="1"/>
</dbReference>
<name>A0A4P9ZKE4_9FUNG</name>
<sequence>MAGLTHSPLSDFQGSGVANASTVINGDSLEDASSSSFLGGGGETRRNSLSNPPKQALSVDVPEDTKDSEAEADAPELLYTPLSEGWKKIVVIIAGVTGMLAPFCSNIFLPALHIVADDLNSTVERINVAVSVFMIGLGVAPIFWGPMADQFGRRYSYSLGCLVCALASVGCALAESDSLLLGMRFLQAFGGSATIVVGAGSISDVYEPAQRGGALGVFFSAQMLGPVLGTIIGGYVAENLGWRWTFWLSVIISGVFCAIVTFIMPETHRVTMARRYQMPLKGLPADIHLKPRPPITLQQINPFAIAPTLKFKYVSLPTLCTALIFGSFYSMNTAVSTILADQYHYSTSNIGLCYIAIGVGCISGALIGGIMADKNYTRLLR</sequence>
<comment type="subcellular location">
    <subcellularLocation>
        <location evidence="1">Membrane</location>
        <topology evidence="1">Multi-pass membrane protein</topology>
    </subcellularLocation>
</comment>
<dbReference type="STRING" id="215637.A0A4P9ZKE4"/>
<evidence type="ECO:0000256" key="7">
    <source>
        <dbReference type="SAM" id="Phobius"/>
    </source>
</evidence>
<organism evidence="9 10">
    <name type="scientific">Dimargaris cristalligena</name>
    <dbReference type="NCBI Taxonomy" id="215637"/>
    <lineage>
        <taxon>Eukaryota</taxon>
        <taxon>Fungi</taxon>
        <taxon>Fungi incertae sedis</taxon>
        <taxon>Zoopagomycota</taxon>
        <taxon>Kickxellomycotina</taxon>
        <taxon>Dimargaritomycetes</taxon>
        <taxon>Dimargaritales</taxon>
        <taxon>Dimargaritaceae</taxon>
        <taxon>Dimargaris</taxon>
    </lineage>
</organism>
<dbReference type="PANTHER" id="PTHR23502:SF51">
    <property type="entry name" value="QUINIDINE RESISTANCE PROTEIN 1-RELATED"/>
    <property type="match status" value="1"/>
</dbReference>
<reference evidence="10" key="1">
    <citation type="journal article" date="2018" name="Nat. Microbiol.">
        <title>Leveraging single-cell genomics to expand the fungal tree of life.</title>
        <authorList>
            <person name="Ahrendt S.R."/>
            <person name="Quandt C.A."/>
            <person name="Ciobanu D."/>
            <person name="Clum A."/>
            <person name="Salamov A."/>
            <person name="Andreopoulos B."/>
            <person name="Cheng J.F."/>
            <person name="Woyke T."/>
            <person name="Pelin A."/>
            <person name="Henrissat B."/>
            <person name="Reynolds N.K."/>
            <person name="Benny G.L."/>
            <person name="Smith M.E."/>
            <person name="James T.Y."/>
            <person name="Grigoriev I.V."/>
        </authorList>
    </citation>
    <scope>NUCLEOTIDE SEQUENCE [LARGE SCALE GENOMIC DNA]</scope>
    <source>
        <strain evidence="10">RSA 468</strain>
    </source>
</reference>
<feature type="transmembrane region" description="Helical" evidence="7">
    <location>
        <begin position="242"/>
        <end position="265"/>
    </location>
</feature>
<feature type="transmembrane region" description="Helical" evidence="7">
    <location>
        <begin position="311"/>
        <end position="329"/>
    </location>
</feature>
<feature type="transmembrane region" description="Helical" evidence="7">
    <location>
        <begin position="349"/>
        <end position="372"/>
    </location>
</feature>
<keyword evidence="3 7" id="KW-0812">Transmembrane</keyword>
<evidence type="ECO:0000259" key="8">
    <source>
        <dbReference type="PROSITE" id="PS50850"/>
    </source>
</evidence>
<feature type="transmembrane region" description="Helical" evidence="7">
    <location>
        <begin position="214"/>
        <end position="236"/>
    </location>
</feature>
<evidence type="ECO:0000256" key="4">
    <source>
        <dbReference type="ARBA" id="ARBA00022989"/>
    </source>
</evidence>
<dbReference type="SUPFAM" id="SSF103473">
    <property type="entry name" value="MFS general substrate transporter"/>
    <property type="match status" value="1"/>
</dbReference>
<dbReference type="InterPro" id="IPR011701">
    <property type="entry name" value="MFS"/>
</dbReference>
<dbReference type="PANTHER" id="PTHR23502">
    <property type="entry name" value="MAJOR FACILITATOR SUPERFAMILY"/>
    <property type="match status" value="1"/>
</dbReference>
<feature type="region of interest" description="Disordered" evidence="6">
    <location>
        <begin position="27"/>
        <end position="72"/>
    </location>
</feature>
<dbReference type="Proteomes" id="UP000268162">
    <property type="component" value="Unassembled WGS sequence"/>
</dbReference>
<evidence type="ECO:0000256" key="1">
    <source>
        <dbReference type="ARBA" id="ARBA00004141"/>
    </source>
</evidence>
<evidence type="ECO:0000256" key="5">
    <source>
        <dbReference type="ARBA" id="ARBA00023136"/>
    </source>
</evidence>
<keyword evidence="10" id="KW-1185">Reference proteome</keyword>
<dbReference type="InterPro" id="IPR020846">
    <property type="entry name" value="MFS_dom"/>
</dbReference>
<dbReference type="EMBL" id="ML003790">
    <property type="protein sequence ID" value="RKP33518.1"/>
    <property type="molecule type" value="Genomic_DNA"/>
</dbReference>
<dbReference type="Pfam" id="PF07690">
    <property type="entry name" value="MFS_1"/>
    <property type="match status" value="1"/>
</dbReference>
<evidence type="ECO:0000256" key="2">
    <source>
        <dbReference type="ARBA" id="ARBA00022448"/>
    </source>
</evidence>
<keyword evidence="4 7" id="KW-1133">Transmembrane helix</keyword>
<evidence type="ECO:0000256" key="3">
    <source>
        <dbReference type="ARBA" id="ARBA00022692"/>
    </source>
</evidence>
<feature type="non-terminal residue" evidence="9">
    <location>
        <position position="381"/>
    </location>
</feature>
<dbReference type="PROSITE" id="PS50850">
    <property type="entry name" value="MFS"/>
    <property type="match status" value="1"/>
</dbReference>
<evidence type="ECO:0000256" key="6">
    <source>
        <dbReference type="SAM" id="MobiDB-lite"/>
    </source>
</evidence>
<dbReference type="GO" id="GO:0005886">
    <property type="term" value="C:plasma membrane"/>
    <property type="evidence" value="ECO:0007669"/>
    <property type="project" value="TreeGrafter"/>
</dbReference>
<feature type="transmembrane region" description="Helical" evidence="7">
    <location>
        <begin position="126"/>
        <end position="144"/>
    </location>
</feature>
<keyword evidence="2" id="KW-0813">Transport</keyword>
<feature type="compositionally biased region" description="Polar residues" evidence="6">
    <location>
        <begin position="27"/>
        <end position="37"/>
    </location>
</feature>
<dbReference type="InterPro" id="IPR036259">
    <property type="entry name" value="MFS_trans_sf"/>
</dbReference>
<feature type="transmembrane region" description="Helical" evidence="7">
    <location>
        <begin position="181"/>
        <end position="202"/>
    </location>
</feature>
<feature type="domain" description="Major facilitator superfamily (MFS) profile" evidence="8">
    <location>
        <begin position="90"/>
        <end position="381"/>
    </location>
</feature>
<protein>
    <submittedName>
        <fullName evidence="9">Major facilitator superfamily domain-containing protein</fullName>
    </submittedName>
</protein>